<proteinExistence type="predicted"/>
<feature type="transmembrane region" description="Helical" evidence="1">
    <location>
        <begin position="70"/>
        <end position="90"/>
    </location>
</feature>
<evidence type="ECO:0000256" key="1">
    <source>
        <dbReference type="SAM" id="Phobius"/>
    </source>
</evidence>
<protein>
    <submittedName>
        <fullName evidence="3">Glycosyl transferases group 1 family protein</fullName>
    </submittedName>
</protein>
<dbReference type="PANTHER" id="PTHR12526">
    <property type="entry name" value="GLYCOSYLTRANSFERASE"/>
    <property type="match status" value="1"/>
</dbReference>
<keyword evidence="1" id="KW-0472">Membrane</keyword>
<dbReference type="Pfam" id="PF00534">
    <property type="entry name" value="Glycos_transf_1"/>
    <property type="match status" value="1"/>
</dbReference>
<keyword evidence="1" id="KW-1133">Transmembrane helix</keyword>
<gene>
    <name evidence="3" type="ORF">M076_5149</name>
</gene>
<dbReference type="Gene3D" id="3.40.50.2000">
    <property type="entry name" value="Glycogen Phosphorylase B"/>
    <property type="match status" value="2"/>
</dbReference>
<evidence type="ECO:0000313" key="3">
    <source>
        <dbReference type="EMBL" id="EXZ41740.1"/>
    </source>
</evidence>
<dbReference type="SUPFAM" id="SSF53756">
    <property type="entry name" value="UDP-Glycosyltransferase/glycogen phosphorylase"/>
    <property type="match status" value="1"/>
</dbReference>
<organism evidence="3 4">
    <name type="scientific">Bacteroides fragilis str. 2-F-2 #4</name>
    <dbReference type="NCBI Taxonomy" id="1339280"/>
    <lineage>
        <taxon>Bacteria</taxon>
        <taxon>Pseudomonadati</taxon>
        <taxon>Bacteroidota</taxon>
        <taxon>Bacteroidia</taxon>
        <taxon>Bacteroidales</taxon>
        <taxon>Bacteroidaceae</taxon>
        <taxon>Bacteroides</taxon>
    </lineage>
</organism>
<keyword evidence="1" id="KW-0812">Transmembrane</keyword>
<dbReference type="PANTHER" id="PTHR12526:SF630">
    <property type="entry name" value="GLYCOSYLTRANSFERASE"/>
    <property type="match status" value="1"/>
</dbReference>
<dbReference type="PATRIC" id="fig|1339280.3.peg.4885"/>
<name>A0A015Y5M3_BACFG</name>
<dbReference type="CDD" id="cd03801">
    <property type="entry name" value="GT4_PimA-like"/>
    <property type="match status" value="1"/>
</dbReference>
<accession>A0A015Y5M3</accession>
<dbReference type="GO" id="GO:0016757">
    <property type="term" value="F:glycosyltransferase activity"/>
    <property type="evidence" value="ECO:0007669"/>
    <property type="project" value="InterPro"/>
</dbReference>
<dbReference type="AlphaFoldDB" id="A0A015Y5M3"/>
<feature type="domain" description="Glycosyl transferase family 1" evidence="2">
    <location>
        <begin position="211"/>
        <end position="370"/>
    </location>
</feature>
<evidence type="ECO:0000313" key="4">
    <source>
        <dbReference type="Proteomes" id="UP000022272"/>
    </source>
</evidence>
<evidence type="ECO:0000259" key="2">
    <source>
        <dbReference type="Pfam" id="PF00534"/>
    </source>
</evidence>
<dbReference type="EMBL" id="JGDM01000189">
    <property type="protein sequence ID" value="EXZ41740.1"/>
    <property type="molecule type" value="Genomic_DNA"/>
</dbReference>
<keyword evidence="3" id="KW-0808">Transferase</keyword>
<dbReference type="InterPro" id="IPR001296">
    <property type="entry name" value="Glyco_trans_1"/>
</dbReference>
<reference evidence="3 4" key="1">
    <citation type="submission" date="2014-02" db="EMBL/GenBank/DDBJ databases">
        <authorList>
            <person name="Sears C."/>
            <person name="Carroll K."/>
            <person name="Sack B.R."/>
            <person name="Qadri F."/>
            <person name="Myers L.L."/>
            <person name="Chung G.-T."/>
            <person name="Escheverria P."/>
            <person name="Fraser C.M."/>
            <person name="Sadzewicz L."/>
            <person name="Shefchek K.A."/>
            <person name="Tallon L."/>
            <person name="Das S.P."/>
            <person name="Daugherty S."/>
            <person name="Mongodin E.F."/>
        </authorList>
    </citation>
    <scope>NUCLEOTIDE SEQUENCE [LARGE SCALE GENOMIC DNA]</scope>
    <source>
        <strain evidence="3 4">2-F-2 #4</strain>
    </source>
</reference>
<sequence length="391" mass="45253">MKILNFVYLGYADAPNGAATFFRTFIENRNKFNSERCVTRFYCQNLTHVFHDNNVSNNGKMRHSIFLRRLILSYSRYSIILTLVVFYLFILRHAQRVVSQIKEVGENDQWIFNDPFVCYFFLQKYSCVNNKTLIFHNDGDLTKMLFVNFPKLKCKYIKKIIEHKENLLLRHLDNIVLLSENALKVATRKYSILNLKSKYFVVSNGAELPYKFRQRKEDGKLIGVSVGSIGIRKGFDLLVSACEKLNIDSNRIHIYCIGNIQDNSIIESSKNLDNISFLGALSQEYIAQVLADADFFILCSRDEGMPISIIEAMQYSLPIMATNVGAIDLMFENGKEGILMYPSVESIYDTLQSINNSKYSLKEMGKEARRHYETCFTIESMIEKYKKLLNV</sequence>
<comment type="caution">
    <text evidence="3">The sequence shown here is derived from an EMBL/GenBank/DDBJ whole genome shotgun (WGS) entry which is preliminary data.</text>
</comment>
<dbReference type="RefSeq" id="WP_032571914.1">
    <property type="nucleotide sequence ID" value="NZ_JGDM01000189.1"/>
</dbReference>
<dbReference type="Proteomes" id="UP000022272">
    <property type="component" value="Unassembled WGS sequence"/>
</dbReference>